<dbReference type="PRINTS" id="PR00445">
    <property type="entry name" value="HUPFHYPC"/>
</dbReference>
<accession>A0ABP9EFI2</accession>
<sequence>MCFAVPSKVLSLEPETDIAEVDTLGRTRHTSVHLLPEIKVGDYVLISHGFAMEIIDEARALDSLQLYREIVEKMEAGTI</sequence>
<evidence type="ECO:0000313" key="3">
    <source>
        <dbReference type="Proteomes" id="UP001499988"/>
    </source>
</evidence>
<organism evidence="2 3">
    <name type="scientific">Ferrimonas pelagia</name>
    <dbReference type="NCBI Taxonomy" id="1177826"/>
    <lineage>
        <taxon>Bacteria</taxon>
        <taxon>Pseudomonadati</taxon>
        <taxon>Pseudomonadota</taxon>
        <taxon>Gammaproteobacteria</taxon>
        <taxon>Alteromonadales</taxon>
        <taxon>Ferrimonadaceae</taxon>
        <taxon>Ferrimonas</taxon>
    </lineage>
</organism>
<dbReference type="NCBIfam" id="TIGR00074">
    <property type="entry name" value="hypC_hupF"/>
    <property type="match status" value="1"/>
</dbReference>
<dbReference type="Proteomes" id="UP001499988">
    <property type="component" value="Unassembled WGS sequence"/>
</dbReference>
<comment type="similarity">
    <text evidence="1">Belongs to the HupF/HypC family.</text>
</comment>
<dbReference type="PANTHER" id="PTHR35177:SF2">
    <property type="entry name" value="HYDROGENASE MATURATION FACTOR HYBG"/>
    <property type="match status" value="1"/>
</dbReference>
<keyword evidence="3" id="KW-1185">Reference proteome</keyword>
<dbReference type="PANTHER" id="PTHR35177">
    <property type="entry name" value="HYDROGENASE MATURATION FACTOR HYBG"/>
    <property type="match status" value="1"/>
</dbReference>
<evidence type="ECO:0000256" key="1">
    <source>
        <dbReference type="ARBA" id="ARBA00006018"/>
    </source>
</evidence>
<protein>
    <submittedName>
        <fullName evidence="2">HypC/HybG/HupF family hydrogenase formation chaperone</fullName>
    </submittedName>
</protein>
<gene>
    <name evidence="2" type="ORF">GCM10023333_05760</name>
</gene>
<reference evidence="3" key="1">
    <citation type="journal article" date="2019" name="Int. J. Syst. Evol. Microbiol.">
        <title>The Global Catalogue of Microorganisms (GCM) 10K type strain sequencing project: providing services to taxonomists for standard genome sequencing and annotation.</title>
        <authorList>
            <consortium name="The Broad Institute Genomics Platform"/>
            <consortium name="The Broad Institute Genome Sequencing Center for Infectious Disease"/>
            <person name="Wu L."/>
            <person name="Ma J."/>
        </authorList>
    </citation>
    <scope>NUCLEOTIDE SEQUENCE [LARGE SCALE GENOMIC DNA]</scope>
    <source>
        <strain evidence="3">JCM 18401</strain>
    </source>
</reference>
<evidence type="ECO:0000313" key="2">
    <source>
        <dbReference type="EMBL" id="GAA4875340.1"/>
    </source>
</evidence>
<dbReference type="Gene3D" id="2.30.30.140">
    <property type="match status" value="1"/>
</dbReference>
<dbReference type="InterPro" id="IPR001109">
    <property type="entry name" value="Hydrogenase_HupF/HypC"/>
</dbReference>
<dbReference type="EMBL" id="BAABJZ010000006">
    <property type="protein sequence ID" value="GAA4875340.1"/>
    <property type="molecule type" value="Genomic_DNA"/>
</dbReference>
<comment type="caution">
    <text evidence="2">The sequence shown here is derived from an EMBL/GenBank/DDBJ whole genome shotgun (WGS) entry which is preliminary data.</text>
</comment>
<name>A0ABP9EFI2_9GAMM</name>
<dbReference type="SUPFAM" id="SSF159127">
    <property type="entry name" value="HupF/HypC-like"/>
    <property type="match status" value="1"/>
</dbReference>
<proteinExistence type="inferred from homology"/>
<dbReference type="Pfam" id="PF01455">
    <property type="entry name" value="HupF_HypC"/>
    <property type="match status" value="1"/>
</dbReference>
<dbReference type="RefSeq" id="WP_345333223.1">
    <property type="nucleotide sequence ID" value="NZ_BAABJZ010000006.1"/>
</dbReference>